<keyword evidence="9" id="KW-1185">Reference proteome</keyword>
<evidence type="ECO:0000256" key="5">
    <source>
        <dbReference type="ARBA" id="ARBA00022989"/>
    </source>
</evidence>
<dbReference type="PANTHER" id="PTHR23500:SF460">
    <property type="entry name" value="SUGAR TRANSPORT PROTEIN 11"/>
    <property type="match status" value="1"/>
</dbReference>
<accession>A0AAE1Y428</accession>
<dbReference type="AlphaFoldDB" id="A0AAE1Y428"/>
<dbReference type="GO" id="GO:0015144">
    <property type="term" value="F:carbohydrate transmembrane transporter activity"/>
    <property type="evidence" value="ECO:0007669"/>
    <property type="project" value="InterPro"/>
</dbReference>
<evidence type="ECO:0000313" key="9">
    <source>
        <dbReference type="Proteomes" id="UP001293254"/>
    </source>
</evidence>
<protein>
    <submittedName>
        <fullName evidence="8">Sugar transport protein MST6</fullName>
    </submittedName>
</protein>
<reference evidence="8" key="2">
    <citation type="journal article" date="2024" name="Plant">
        <title>Genomic evolution and insights into agronomic trait innovations of Sesamum species.</title>
        <authorList>
            <person name="Miao H."/>
            <person name="Wang L."/>
            <person name="Qu L."/>
            <person name="Liu H."/>
            <person name="Sun Y."/>
            <person name="Le M."/>
            <person name="Wang Q."/>
            <person name="Wei S."/>
            <person name="Zheng Y."/>
            <person name="Lin W."/>
            <person name="Duan Y."/>
            <person name="Cao H."/>
            <person name="Xiong S."/>
            <person name="Wang X."/>
            <person name="Wei L."/>
            <person name="Li C."/>
            <person name="Ma Q."/>
            <person name="Ju M."/>
            <person name="Zhao R."/>
            <person name="Li G."/>
            <person name="Mu C."/>
            <person name="Tian Q."/>
            <person name="Mei H."/>
            <person name="Zhang T."/>
            <person name="Gao T."/>
            <person name="Zhang H."/>
        </authorList>
    </citation>
    <scope>NUCLEOTIDE SEQUENCE</scope>
    <source>
        <strain evidence="8">3651</strain>
    </source>
</reference>
<dbReference type="Pfam" id="PF00083">
    <property type="entry name" value="Sugar_tr"/>
    <property type="match status" value="1"/>
</dbReference>
<evidence type="ECO:0000256" key="2">
    <source>
        <dbReference type="ARBA" id="ARBA00010992"/>
    </source>
</evidence>
<comment type="caution">
    <text evidence="8">The sequence shown here is derived from an EMBL/GenBank/DDBJ whole genome shotgun (WGS) entry which is preliminary data.</text>
</comment>
<evidence type="ECO:0000256" key="7">
    <source>
        <dbReference type="ARBA" id="ARBA00044504"/>
    </source>
</evidence>
<dbReference type="InterPro" id="IPR036259">
    <property type="entry name" value="MFS_trans_sf"/>
</dbReference>
<dbReference type="InterPro" id="IPR005828">
    <property type="entry name" value="MFS_sugar_transport-like"/>
</dbReference>
<dbReference type="Gene3D" id="1.20.1250.20">
    <property type="entry name" value="MFS general substrate transporter like domains"/>
    <property type="match status" value="1"/>
</dbReference>
<evidence type="ECO:0000256" key="4">
    <source>
        <dbReference type="ARBA" id="ARBA00022692"/>
    </source>
</evidence>
<keyword evidence="5" id="KW-1133">Transmembrane helix</keyword>
<reference evidence="8" key="1">
    <citation type="submission" date="2020-06" db="EMBL/GenBank/DDBJ databases">
        <authorList>
            <person name="Li T."/>
            <person name="Hu X."/>
            <person name="Zhang T."/>
            <person name="Song X."/>
            <person name="Zhang H."/>
            <person name="Dai N."/>
            <person name="Sheng W."/>
            <person name="Hou X."/>
            <person name="Wei L."/>
        </authorList>
    </citation>
    <scope>NUCLEOTIDE SEQUENCE</scope>
    <source>
        <strain evidence="8">3651</strain>
        <tissue evidence="8">Leaf</tissue>
    </source>
</reference>
<name>A0AAE1Y428_9LAMI</name>
<keyword evidence="6" id="KW-0472">Membrane</keyword>
<evidence type="ECO:0000256" key="1">
    <source>
        <dbReference type="ARBA" id="ARBA00004370"/>
    </source>
</evidence>
<evidence type="ECO:0000256" key="6">
    <source>
        <dbReference type="ARBA" id="ARBA00023136"/>
    </source>
</evidence>
<keyword evidence="8" id="KW-0762">Sugar transport</keyword>
<dbReference type="PANTHER" id="PTHR23500">
    <property type="entry name" value="SOLUTE CARRIER FAMILY 2, FACILITATED GLUCOSE TRANSPORTER"/>
    <property type="match status" value="1"/>
</dbReference>
<organism evidence="8 9">
    <name type="scientific">Sesamum alatum</name>
    <dbReference type="NCBI Taxonomy" id="300844"/>
    <lineage>
        <taxon>Eukaryota</taxon>
        <taxon>Viridiplantae</taxon>
        <taxon>Streptophyta</taxon>
        <taxon>Embryophyta</taxon>
        <taxon>Tracheophyta</taxon>
        <taxon>Spermatophyta</taxon>
        <taxon>Magnoliopsida</taxon>
        <taxon>eudicotyledons</taxon>
        <taxon>Gunneridae</taxon>
        <taxon>Pentapetalae</taxon>
        <taxon>asterids</taxon>
        <taxon>lamiids</taxon>
        <taxon>Lamiales</taxon>
        <taxon>Pedaliaceae</taxon>
        <taxon>Sesamum</taxon>
    </lineage>
</organism>
<evidence type="ECO:0000256" key="3">
    <source>
        <dbReference type="ARBA" id="ARBA00022448"/>
    </source>
</evidence>
<dbReference type="Proteomes" id="UP001293254">
    <property type="component" value="Unassembled WGS sequence"/>
</dbReference>
<comment type="similarity">
    <text evidence="7">Belongs to the major facilitator superfamily. Phosphate:H(+) symporter (TC 2.A.1.9) family.</text>
</comment>
<proteinExistence type="inferred from homology"/>
<sequence>MLQKIRGTPNVHDEFSDLMDASVVSQQVRHPWRTILETKIQDRSNVVTCLIPLFQQLTGINVIMFYAPVLFKTLGFADDASRMSAVVTSLVNVFCYCGFDRGGRQVWGKGSILGRWVTDAYLLDRGGCTDRLCVWRIRKWDIYQRIGELGTSPDLRLRGGICMVLGAVGVVGAK</sequence>
<dbReference type="InterPro" id="IPR045262">
    <property type="entry name" value="STP/PLT_plant"/>
</dbReference>
<dbReference type="GO" id="GO:0016020">
    <property type="term" value="C:membrane"/>
    <property type="evidence" value="ECO:0007669"/>
    <property type="project" value="UniProtKB-SubCell"/>
</dbReference>
<keyword evidence="3" id="KW-0813">Transport</keyword>
<comment type="similarity">
    <text evidence="2">Belongs to the major facilitator superfamily. Sugar transporter (TC 2.A.1.1) family.</text>
</comment>
<evidence type="ECO:0000313" key="8">
    <source>
        <dbReference type="EMBL" id="KAK4423270.1"/>
    </source>
</evidence>
<dbReference type="EMBL" id="JACGWO010000007">
    <property type="protein sequence ID" value="KAK4423270.1"/>
    <property type="molecule type" value="Genomic_DNA"/>
</dbReference>
<keyword evidence="4" id="KW-0812">Transmembrane</keyword>
<gene>
    <name evidence="8" type="ORF">Salat_1909800</name>
</gene>
<comment type="subcellular location">
    <subcellularLocation>
        <location evidence="1">Membrane</location>
    </subcellularLocation>
</comment>